<keyword evidence="3" id="KW-0808">Transferase</keyword>
<evidence type="ECO:0000259" key="7">
    <source>
        <dbReference type="PROSITE" id="PS50075"/>
    </source>
</evidence>
<dbReference type="EMBL" id="FQVN01000002">
    <property type="protein sequence ID" value="SHF16707.1"/>
    <property type="molecule type" value="Genomic_DNA"/>
</dbReference>
<proteinExistence type="predicted"/>
<dbReference type="PROSITE" id="PS52004">
    <property type="entry name" value="KS3_2"/>
    <property type="match status" value="1"/>
</dbReference>
<feature type="active site" description="Proton acceptor; for dehydratase activity" evidence="5">
    <location>
        <position position="1018"/>
    </location>
</feature>
<dbReference type="SMART" id="SM00827">
    <property type="entry name" value="PKS_AT"/>
    <property type="match status" value="1"/>
</dbReference>
<keyword evidence="2" id="KW-0597">Phosphoprotein</keyword>
<dbReference type="GO" id="GO:0031177">
    <property type="term" value="F:phosphopantetheine binding"/>
    <property type="evidence" value="ECO:0007669"/>
    <property type="project" value="InterPro"/>
</dbReference>
<dbReference type="PROSITE" id="PS50075">
    <property type="entry name" value="CARRIER"/>
    <property type="match status" value="2"/>
</dbReference>
<accession>A0A1M4ZFZ2</accession>
<dbReference type="PANTHER" id="PTHR43775">
    <property type="entry name" value="FATTY ACID SYNTHASE"/>
    <property type="match status" value="1"/>
</dbReference>
<evidence type="ECO:0000259" key="8">
    <source>
        <dbReference type="PROSITE" id="PS52004"/>
    </source>
</evidence>
<dbReference type="Pfam" id="PF00698">
    <property type="entry name" value="Acyl_transf_1"/>
    <property type="match status" value="1"/>
</dbReference>
<dbReference type="GO" id="GO:0006633">
    <property type="term" value="P:fatty acid biosynthetic process"/>
    <property type="evidence" value="ECO:0007669"/>
    <property type="project" value="InterPro"/>
</dbReference>
<dbReference type="InterPro" id="IPR049900">
    <property type="entry name" value="PKS_mFAS_DH"/>
</dbReference>
<dbReference type="CDD" id="cd08955">
    <property type="entry name" value="KR_2_FAS_SDR_x"/>
    <property type="match status" value="1"/>
</dbReference>
<dbReference type="GO" id="GO:0071770">
    <property type="term" value="P:DIM/DIP cell wall layer assembly"/>
    <property type="evidence" value="ECO:0007669"/>
    <property type="project" value="TreeGrafter"/>
</dbReference>
<evidence type="ECO:0000256" key="5">
    <source>
        <dbReference type="PROSITE-ProRule" id="PRU01363"/>
    </source>
</evidence>
<dbReference type="InterPro" id="IPR014043">
    <property type="entry name" value="Acyl_transferase_dom"/>
</dbReference>
<dbReference type="SUPFAM" id="SSF47336">
    <property type="entry name" value="ACP-like"/>
    <property type="match status" value="3"/>
</dbReference>
<dbReference type="Gene3D" id="3.40.366.10">
    <property type="entry name" value="Malonyl-Coenzyme A Acyl Carrier Protein, domain 2"/>
    <property type="match status" value="1"/>
</dbReference>
<dbReference type="PROSITE" id="PS52019">
    <property type="entry name" value="PKS_MFAS_DH"/>
    <property type="match status" value="1"/>
</dbReference>
<organism evidence="10 11">
    <name type="scientific">Streptoalloteichus hindustanus</name>
    <dbReference type="NCBI Taxonomy" id="2017"/>
    <lineage>
        <taxon>Bacteria</taxon>
        <taxon>Bacillati</taxon>
        <taxon>Actinomycetota</taxon>
        <taxon>Actinomycetes</taxon>
        <taxon>Pseudonocardiales</taxon>
        <taxon>Pseudonocardiaceae</taxon>
        <taxon>Streptoalloteichus</taxon>
    </lineage>
</organism>
<gene>
    <name evidence="10" type="ORF">SAMN05444320_102718</name>
</gene>
<dbReference type="InterPro" id="IPR014030">
    <property type="entry name" value="Ketoacyl_synth_N"/>
</dbReference>
<keyword evidence="4" id="KW-0521">NADP</keyword>
<dbReference type="InterPro" id="IPR020807">
    <property type="entry name" value="PKS_DH"/>
</dbReference>
<dbReference type="Gene3D" id="3.10.129.110">
    <property type="entry name" value="Polyketide synthase dehydratase"/>
    <property type="match status" value="1"/>
</dbReference>
<dbReference type="InterPro" id="IPR020806">
    <property type="entry name" value="PKS_PP-bd"/>
</dbReference>
<feature type="region of interest" description="Disordered" evidence="6">
    <location>
        <begin position="1"/>
        <end position="22"/>
    </location>
</feature>
<dbReference type="InterPro" id="IPR020841">
    <property type="entry name" value="PKS_Beta-ketoAc_synthase_dom"/>
</dbReference>
<dbReference type="OrthoDB" id="9778690at2"/>
<dbReference type="GO" id="GO:0005737">
    <property type="term" value="C:cytoplasm"/>
    <property type="evidence" value="ECO:0007669"/>
    <property type="project" value="TreeGrafter"/>
</dbReference>
<dbReference type="Pfam" id="PF16197">
    <property type="entry name" value="KAsynt_C_assoc"/>
    <property type="match status" value="1"/>
</dbReference>
<dbReference type="CDD" id="cd00833">
    <property type="entry name" value="PKS"/>
    <property type="match status" value="1"/>
</dbReference>
<dbReference type="SMART" id="SM00823">
    <property type="entry name" value="PKS_PP"/>
    <property type="match status" value="2"/>
</dbReference>
<feature type="domain" description="Ketosynthase family 3 (KS3)" evidence="8">
    <location>
        <begin position="111"/>
        <end position="530"/>
    </location>
</feature>
<dbReference type="Pfam" id="PF00975">
    <property type="entry name" value="Thioesterase"/>
    <property type="match status" value="1"/>
</dbReference>
<feature type="domain" description="Carrier" evidence="7">
    <location>
        <begin position="21"/>
        <end position="98"/>
    </location>
</feature>
<dbReference type="Gene3D" id="3.40.47.10">
    <property type="match status" value="1"/>
</dbReference>
<dbReference type="InterPro" id="IPR001227">
    <property type="entry name" value="Ac_transferase_dom_sf"/>
</dbReference>
<dbReference type="InterPro" id="IPR057326">
    <property type="entry name" value="KR_dom"/>
</dbReference>
<dbReference type="GO" id="GO:0005886">
    <property type="term" value="C:plasma membrane"/>
    <property type="evidence" value="ECO:0007669"/>
    <property type="project" value="TreeGrafter"/>
</dbReference>
<dbReference type="FunFam" id="3.30.70.250:FF:000003">
    <property type="entry name" value="Polyketide beta-ketoacyl synthase Pks3"/>
    <property type="match status" value="1"/>
</dbReference>
<dbReference type="InterPro" id="IPR016035">
    <property type="entry name" value="Acyl_Trfase/lysoPLipase"/>
</dbReference>
<dbReference type="InterPro" id="IPR014031">
    <property type="entry name" value="Ketoacyl_synth_C"/>
</dbReference>
<dbReference type="InterPro" id="IPR050091">
    <property type="entry name" value="PKS_NRPS_Biosynth_Enz"/>
</dbReference>
<dbReference type="STRING" id="2017.SAMN05444320_102718"/>
<dbReference type="InterPro" id="IPR018201">
    <property type="entry name" value="Ketoacyl_synth_AS"/>
</dbReference>
<dbReference type="GO" id="GO:0004315">
    <property type="term" value="F:3-oxoacyl-[acyl-carrier-protein] synthase activity"/>
    <property type="evidence" value="ECO:0007669"/>
    <property type="project" value="InterPro"/>
</dbReference>
<dbReference type="PROSITE" id="PS00606">
    <property type="entry name" value="KS3_1"/>
    <property type="match status" value="1"/>
</dbReference>
<evidence type="ECO:0000256" key="6">
    <source>
        <dbReference type="SAM" id="MobiDB-lite"/>
    </source>
</evidence>
<dbReference type="InterPro" id="IPR009081">
    <property type="entry name" value="PP-bd_ACP"/>
</dbReference>
<evidence type="ECO:0000313" key="11">
    <source>
        <dbReference type="Proteomes" id="UP000184501"/>
    </source>
</evidence>
<dbReference type="Gene3D" id="3.40.50.720">
    <property type="entry name" value="NAD(P)-binding Rossmann-like Domain"/>
    <property type="match status" value="1"/>
</dbReference>
<evidence type="ECO:0000259" key="9">
    <source>
        <dbReference type="PROSITE" id="PS52019"/>
    </source>
</evidence>
<reference evidence="10 11" key="1">
    <citation type="submission" date="2016-11" db="EMBL/GenBank/DDBJ databases">
        <authorList>
            <person name="Jaros S."/>
            <person name="Januszkiewicz K."/>
            <person name="Wedrychowicz H."/>
        </authorList>
    </citation>
    <scope>NUCLEOTIDE SEQUENCE [LARGE SCALE GENOMIC DNA]</scope>
    <source>
        <strain evidence="10 11">DSM 44523</strain>
    </source>
</reference>
<dbReference type="SUPFAM" id="SSF51735">
    <property type="entry name" value="NAD(P)-binding Rossmann-fold domains"/>
    <property type="match status" value="2"/>
</dbReference>
<dbReference type="FunFam" id="3.40.47.10:FF:000019">
    <property type="entry name" value="Polyketide synthase type I"/>
    <property type="match status" value="1"/>
</dbReference>
<dbReference type="RefSeq" id="WP_083959481.1">
    <property type="nucleotide sequence ID" value="NZ_FQVN01000002.1"/>
</dbReference>
<dbReference type="PANTHER" id="PTHR43775:SF37">
    <property type="entry name" value="SI:DKEY-61P9.11"/>
    <property type="match status" value="1"/>
</dbReference>
<dbReference type="SUPFAM" id="SSF52151">
    <property type="entry name" value="FabD/lysophospholipase-like"/>
    <property type="match status" value="1"/>
</dbReference>
<dbReference type="Pfam" id="PF00109">
    <property type="entry name" value="ketoacyl-synt"/>
    <property type="match status" value="1"/>
</dbReference>
<dbReference type="InterPro" id="IPR036736">
    <property type="entry name" value="ACP-like_sf"/>
</dbReference>
<dbReference type="Pfam" id="PF00550">
    <property type="entry name" value="PP-binding"/>
    <property type="match status" value="2"/>
</dbReference>
<dbReference type="InterPro" id="IPR032821">
    <property type="entry name" value="PKS_assoc"/>
</dbReference>
<evidence type="ECO:0000256" key="4">
    <source>
        <dbReference type="ARBA" id="ARBA00022857"/>
    </source>
</evidence>
<dbReference type="InterPro" id="IPR029058">
    <property type="entry name" value="AB_hydrolase_fold"/>
</dbReference>
<dbReference type="InterPro" id="IPR049552">
    <property type="entry name" value="PKS_DH_N"/>
</dbReference>
<dbReference type="SUPFAM" id="SSF53474">
    <property type="entry name" value="alpha/beta-Hydrolases"/>
    <property type="match status" value="1"/>
</dbReference>
<name>A0A1M4ZFZ2_STRHI</name>
<dbReference type="SUPFAM" id="SSF53901">
    <property type="entry name" value="Thiolase-like"/>
    <property type="match status" value="1"/>
</dbReference>
<sequence length="2194" mass="233071">MSGTVSRTGSGTGSGTGITPSTEDEWRSWLVARLGELLGRRVAEGEWDRPLRECGVSSRAAVNLAADIGNLLGREVPHTLLWETPTLAGLARRLSGAGQAGSAQRTPVDPGEPVAVVGLACRFPGAPDAEDFWSLLREGRDAISTVPDGRWEPFLSSRERPELPRLGGFLPDVTGFDADFFGITPREAEAMDPQQRLLLEVAWAALAHAGIPPATLRGTDTGVFVGLSATEFGQWAMADLAAVDAWSSTGAAASLAANRLSYVLGLHGPSMTVDTACSSSLVAVHQAMRALHAGEVSTALVGGVNVLLSPAVTASFHAAGVLSPEGRCKPFDASADGIVRGEGCGVVVLRRLTDARRAGDRVLAVLRGSAVNSDGRSNGITAPNPLAQQRLLRDVYTAAGLSPATVDYVEAHGTGTPLGDPVEAGALAAVLGADRSPERPLLLGSVKSNLGHLEGAAGIAGLIKVVLALRHSLIPASLHVSEPNPRIDLRAGRLRVVTSSTRWPRYSGVARAGVSAFGFGGTNAHVVVEEWPSAARVSEGDSARTPVVIPLSARSEARLRAKAAALARWLGDEWGGRPSPVDLAAALAHGCDDDPVRTAVVAGDRAELRNQLRALADGQRSAPARPAPTTAPVFVLSGHGSQWPAMGRRLLAEEPAFADAVRLLDPDFDQLAGFALSAALAGSHPADELAVQQLALFGTQIALAALWREHGVEPGAVIGHSVGEVAAAVIAGSLDVREGLRVMLARTAVLAEIDAAGAGAMALVEFSPTEMSDLRGDFPDVTIAVYASPAQCTVSGPADQVAALVALAERRGRFARRLAVRGAGHSAAVSPFLDRFRAMLGTLSPRPASVPFYSTVDQSRTPEFGEEYWAANLREPVRFSQAVTAAVRDGHRVFVEISPHPIAASAVERTAHSLGESDIVVLPTMHRYLDDRTDGFLGALATMYELGHAETLRRRYPRRVVVDLPPPVWEHRAHWRPAPVRSRPGHPFLADLVRPPQDERRLRFGDVGLTSHPWLADHSVHGVPVFPGAGFVELTLAMARDLLPESAGLEVRDLVLHRMLPLSERTEVCVQAAPRPGGGFALSVFARSGEDWVLHAEGVTTSAGMSTVELCSQPETRPQQVDLYAALDEAGQVYGPSFRGLTSVVGSAGFAEARVRQPDGSAAYVLHPILGDSCLHALAAAGGGKLAGQLWLPTSFGRVRVFGNPAQGTTVRAWLSTGAGNDGTRSGSVQLLDGDGHVVVDISDVSLQPLRPSEFPVFPHQLAFETKWTNGDLATVDLSDVDSSSRRTWLVLHDNDDTSEDLAVALAKRLTRAGHTTSLAPLVDAVDAPLTERGTERSELEGVVVVAGRPLPPSAVAESRELVLASADAARRLVTSGSSGSRLWLLTRGAAVTTSGDAGSPGLAALRGLVRVLAFEHPETRASWLDLDPAADAVASAEVAARELVADSADDEVAWRSGQRFAHRLARVPAAPATTHLPVRAGAYVISGGLGGLGLATAGWLAEHGATRLVLSGRRKPSPDAETAIDDLRANGTEVEVILGDIAEAGVASGLVARATTDGVPLRGVVHAAGVLADSALLSLRPEDLAAVWRAKTEGALRLHEASAEHDLDWWLAYSSAAALFGSPGQLSYATANAWMDAFVAWLRAEGRPAVSIQWGAWGEIGGATNKDNPLLSPLSTEEGLAALGALLASGRGTTAVTRLDFGQVLDLFPALRGRPFFELASARQPGHSPSPAWDSAELLRLDPRQAREELSRRVTAVVADLMRQDPAALDVRAPLTSRGFDSLLAMRARATIERDFGRTLPLPLLMRGASLTDLCDWLAAELDIPNAPVEPEQPEAPRLLPRDPAERWVARLWRQVLGDADIPVDVPFDTAGGGENERARLRSLVAEEIGRPVRADELFAVPTIAGMADVLRTEINGAGQEPVRLLARGGSGPTLFLFHPAGGPTEVYRPLVRHLPADVRCYGMERLDGCDDVESKAARYLDLLRERQPVGPYRLGGWSFGGCLAYEAARQLVAAGAEVDLLFLIDTILPLPAEGRSPRELSARRMRRFVEHVERSYRVDLDLPEDGLKPLSEDERFALVMRRVRDRVPAITDAVADHQRTSYVDAVVGERYRPGRYSGPVLLFRAARPHPLTTALDPRYLRTDAALGWDEFCQDLEVVPVPGDHISVIDPPHVTVIADRLSAALRPARQPRR</sequence>
<keyword evidence="11" id="KW-1185">Reference proteome</keyword>
<dbReference type="InterPro" id="IPR036291">
    <property type="entry name" value="NAD(P)-bd_dom_sf"/>
</dbReference>
<feature type="domain" description="Carrier" evidence="7">
    <location>
        <begin position="1749"/>
        <end position="1823"/>
    </location>
</feature>
<evidence type="ECO:0000313" key="10">
    <source>
        <dbReference type="EMBL" id="SHF16707.1"/>
    </source>
</evidence>
<dbReference type="Pfam" id="PF02801">
    <property type="entry name" value="Ketoacyl-synt_C"/>
    <property type="match status" value="1"/>
</dbReference>
<dbReference type="InterPro" id="IPR001031">
    <property type="entry name" value="Thioesterase"/>
</dbReference>
<dbReference type="InterPro" id="IPR042104">
    <property type="entry name" value="PKS_dehydratase_sf"/>
</dbReference>
<dbReference type="Gene3D" id="3.30.70.250">
    <property type="entry name" value="Malonyl-CoA ACP transacylase, ACP-binding"/>
    <property type="match status" value="1"/>
</dbReference>
<dbReference type="InterPro" id="IPR013968">
    <property type="entry name" value="PKS_KR"/>
</dbReference>
<evidence type="ECO:0000256" key="1">
    <source>
        <dbReference type="ARBA" id="ARBA00022450"/>
    </source>
</evidence>
<feature type="region of interest" description="C-terminal hotdog fold" evidence="5">
    <location>
        <begin position="1118"/>
        <end position="1256"/>
    </location>
</feature>
<feature type="domain" description="PKS/mFAS DH" evidence="9">
    <location>
        <begin position="986"/>
        <end position="1256"/>
    </location>
</feature>
<dbReference type="SMART" id="SM00822">
    <property type="entry name" value="PKS_KR"/>
    <property type="match status" value="1"/>
</dbReference>
<dbReference type="Pfam" id="PF21089">
    <property type="entry name" value="PKS_DH_N"/>
    <property type="match status" value="1"/>
</dbReference>
<protein>
    <submittedName>
        <fullName evidence="10">Phthiocerol/phenolphthiocerol synthesis type-I polyketide synthase D</fullName>
    </submittedName>
</protein>
<dbReference type="SMART" id="SM00825">
    <property type="entry name" value="PKS_KS"/>
    <property type="match status" value="1"/>
</dbReference>
<evidence type="ECO:0000256" key="2">
    <source>
        <dbReference type="ARBA" id="ARBA00022553"/>
    </source>
</evidence>
<dbReference type="SUPFAM" id="SSF55048">
    <property type="entry name" value="Probable ACP-binding domain of malonyl-CoA ACP transacylase"/>
    <property type="match status" value="1"/>
</dbReference>
<dbReference type="InterPro" id="IPR016039">
    <property type="entry name" value="Thiolase-like"/>
</dbReference>
<dbReference type="Pfam" id="PF08659">
    <property type="entry name" value="KR"/>
    <property type="match status" value="1"/>
</dbReference>
<dbReference type="Gene3D" id="3.40.50.1820">
    <property type="entry name" value="alpha/beta hydrolase"/>
    <property type="match status" value="1"/>
</dbReference>
<dbReference type="Pfam" id="PF14765">
    <property type="entry name" value="PS-DH"/>
    <property type="match status" value="1"/>
</dbReference>
<evidence type="ECO:0000256" key="3">
    <source>
        <dbReference type="ARBA" id="ARBA00022679"/>
    </source>
</evidence>
<feature type="region of interest" description="N-terminal hotdog fold" evidence="5">
    <location>
        <begin position="986"/>
        <end position="1107"/>
    </location>
</feature>
<feature type="active site" description="Proton donor; for dehydratase activity" evidence="5">
    <location>
        <position position="1172"/>
    </location>
</feature>
<dbReference type="InterPro" id="IPR016036">
    <property type="entry name" value="Malonyl_transacylase_ACP-bd"/>
</dbReference>
<keyword evidence="1" id="KW-0596">Phosphopantetheine</keyword>
<dbReference type="InterPro" id="IPR049551">
    <property type="entry name" value="PKS_DH_C"/>
</dbReference>
<dbReference type="Gene3D" id="1.10.1200.10">
    <property type="entry name" value="ACP-like"/>
    <property type="match status" value="3"/>
</dbReference>
<dbReference type="Proteomes" id="UP000184501">
    <property type="component" value="Unassembled WGS sequence"/>
</dbReference>
<dbReference type="SMART" id="SM00826">
    <property type="entry name" value="PKS_DH"/>
    <property type="match status" value="1"/>
</dbReference>
<dbReference type="GO" id="GO:0004312">
    <property type="term" value="F:fatty acid synthase activity"/>
    <property type="evidence" value="ECO:0007669"/>
    <property type="project" value="TreeGrafter"/>
</dbReference>